<dbReference type="InterPro" id="IPR029016">
    <property type="entry name" value="GAF-like_dom_sf"/>
</dbReference>
<dbReference type="CDD" id="cd00082">
    <property type="entry name" value="HisKA"/>
    <property type="match status" value="1"/>
</dbReference>
<dbReference type="SUPFAM" id="SSF47384">
    <property type="entry name" value="Homodimeric domain of signal transducing histidine kinase"/>
    <property type="match status" value="1"/>
</dbReference>
<dbReference type="SUPFAM" id="SSF55785">
    <property type="entry name" value="PYP-like sensor domain (PAS domain)"/>
    <property type="match status" value="1"/>
</dbReference>
<proteinExistence type="predicted"/>
<sequence>MVIQEQLRLESVDSFLQIDFVRREFQEIVELASKLCDKPVALITLLGRDENWIKVRTGVDAEVMPRKTSFCQYAILDNDLMVVEDATKDERFFENELVVNDPNLRFYAGAPLTLGNGQNVGTLCLFDFKPGHLKVIQRETLLTLARQIVYLMELELSQKILKVQLEEIQTKNESLRKIAFIQSHSIRQPLSSIMGLVELVRSGFQTVDAEWIEMIREATRLLDSRIRDIVHETLGQKDIKALRFSKMVEEIEDYAILLLDRNGNIENWNKGAEILKGYKANEIIGKNFSIFYTIEDREDNLPEKLIATAEKIGFAKSEGFRVRKDGSLFWGSILITAIHDDELEVIGFTKVTRLLPLPVT</sequence>
<dbReference type="Proteomes" id="UP000680038">
    <property type="component" value="Unassembled WGS sequence"/>
</dbReference>
<dbReference type="RefSeq" id="WP_215239192.1">
    <property type="nucleotide sequence ID" value="NZ_CAJRAF010000002.1"/>
</dbReference>
<dbReference type="Pfam" id="PF13426">
    <property type="entry name" value="PAS_9"/>
    <property type="match status" value="1"/>
</dbReference>
<dbReference type="InterPro" id="IPR036097">
    <property type="entry name" value="HisK_dim/P_sf"/>
</dbReference>
<dbReference type="InterPro" id="IPR035965">
    <property type="entry name" value="PAS-like_dom_sf"/>
</dbReference>
<dbReference type="PANTHER" id="PTHR43102">
    <property type="entry name" value="SLR1143 PROTEIN"/>
    <property type="match status" value="1"/>
</dbReference>
<evidence type="ECO:0000313" key="4">
    <source>
        <dbReference type="EMBL" id="CAG5000953.1"/>
    </source>
</evidence>
<protein>
    <recommendedName>
        <fullName evidence="2">histidine kinase</fullName>
        <ecNumber evidence="2">2.7.13.3</ecNumber>
    </recommendedName>
</protein>
<dbReference type="Gene3D" id="3.30.450.20">
    <property type="entry name" value="PAS domain"/>
    <property type="match status" value="1"/>
</dbReference>
<dbReference type="SMART" id="SM00065">
    <property type="entry name" value="GAF"/>
    <property type="match status" value="1"/>
</dbReference>
<dbReference type="AlphaFoldDB" id="A0A916JBJ8"/>
<dbReference type="Gene3D" id="1.10.287.130">
    <property type="match status" value="1"/>
</dbReference>
<dbReference type="EMBL" id="CAJRAF010000002">
    <property type="protein sequence ID" value="CAG5000953.1"/>
    <property type="molecule type" value="Genomic_DNA"/>
</dbReference>
<feature type="domain" description="PAS" evidence="3">
    <location>
        <begin position="240"/>
        <end position="299"/>
    </location>
</feature>
<organism evidence="4 5">
    <name type="scientific">Dyadobacter helix</name>
    <dbReference type="NCBI Taxonomy" id="2822344"/>
    <lineage>
        <taxon>Bacteria</taxon>
        <taxon>Pseudomonadati</taxon>
        <taxon>Bacteroidota</taxon>
        <taxon>Cytophagia</taxon>
        <taxon>Cytophagales</taxon>
        <taxon>Spirosomataceae</taxon>
        <taxon>Dyadobacter</taxon>
    </lineage>
</organism>
<reference evidence="4" key="1">
    <citation type="submission" date="2021-04" db="EMBL/GenBank/DDBJ databases">
        <authorList>
            <person name="Rodrigo-Torres L."/>
            <person name="Arahal R. D."/>
            <person name="Lucena T."/>
        </authorList>
    </citation>
    <scope>NUCLEOTIDE SEQUENCE</scope>
    <source>
        <strain evidence="4">CECT 9275</strain>
    </source>
</reference>
<accession>A0A916JBJ8</accession>
<dbReference type="CDD" id="cd00130">
    <property type="entry name" value="PAS"/>
    <property type="match status" value="1"/>
</dbReference>
<dbReference type="EC" id="2.7.13.3" evidence="2"/>
<evidence type="ECO:0000259" key="3">
    <source>
        <dbReference type="PROSITE" id="PS50112"/>
    </source>
</evidence>
<comment type="catalytic activity">
    <reaction evidence="1">
        <text>ATP + protein L-histidine = ADP + protein N-phospho-L-histidine.</text>
        <dbReference type="EC" id="2.7.13.3"/>
    </reaction>
</comment>
<dbReference type="PROSITE" id="PS50112">
    <property type="entry name" value="PAS"/>
    <property type="match status" value="1"/>
</dbReference>
<dbReference type="InterPro" id="IPR003661">
    <property type="entry name" value="HisK_dim/P_dom"/>
</dbReference>
<evidence type="ECO:0000256" key="2">
    <source>
        <dbReference type="ARBA" id="ARBA00012438"/>
    </source>
</evidence>
<dbReference type="PANTHER" id="PTHR43102:SF2">
    <property type="entry name" value="GAF DOMAIN-CONTAINING PROTEIN"/>
    <property type="match status" value="1"/>
</dbReference>
<dbReference type="InterPro" id="IPR000014">
    <property type="entry name" value="PAS"/>
</dbReference>
<dbReference type="SMART" id="SM00091">
    <property type="entry name" value="PAS"/>
    <property type="match status" value="1"/>
</dbReference>
<dbReference type="GO" id="GO:0000155">
    <property type="term" value="F:phosphorelay sensor kinase activity"/>
    <property type="evidence" value="ECO:0007669"/>
    <property type="project" value="InterPro"/>
</dbReference>
<name>A0A916JBJ8_9BACT</name>
<evidence type="ECO:0000256" key="1">
    <source>
        <dbReference type="ARBA" id="ARBA00000085"/>
    </source>
</evidence>
<evidence type="ECO:0000313" key="5">
    <source>
        <dbReference type="Proteomes" id="UP000680038"/>
    </source>
</evidence>
<comment type="caution">
    <text evidence="4">The sequence shown here is derived from an EMBL/GenBank/DDBJ whole genome shotgun (WGS) entry which is preliminary data.</text>
</comment>
<dbReference type="InterPro" id="IPR003018">
    <property type="entry name" value="GAF"/>
</dbReference>
<dbReference type="Gene3D" id="3.30.450.40">
    <property type="match status" value="1"/>
</dbReference>
<gene>
    <name evidence="4" type="ORF">DYBT9275_02565</name>
</gene>
<dbReference type="SUPFAM" id="SSF55781">
    <property type="entry name" value="GAF domain-like"/>
    <property type="match status" value="1"/>
</dbReference>
<dbReference type="NCBIfam" id="TIGR00229">
    <property type="entry name" value="sensory_box"/>
    <property type="match status" value="1"/>
</dbReference>
<keyword evidence="5" id="KW-1185">Reference proteome</keyword>